<evidence type="ECO:0000256" key="1">
    <source>
        <dbReference type="ARBA" id="ARBA00004123"/>
    </source>
</evidence>
<dbReference type="PANTHER" id="PTHR37534">
    <property type="entry name" value="TRANSCRIPTIONAL ACTIVATOR PROTEIN UGA3"/>
    <property type="match status" value="1"/>
</dbReference>
<name>A0AAN7AHF9_9PEZI</name>
<evidence type="ECO:0000256" key="5">
    <source>
        <dbReference type="ARBA" id="ARBA00023163"/>
    </source>
</evidence>
<sequence length="510" mass="57986">MKIRNNCEDAKGKTKFVFSKEQEWLEVPDKLNFYNVTGMVERDEPLDDESYVEAHAIKIEDDPVSSAGTPTAVNSPQSSTTPPVSQPPSLSLSISTENPASPAFSSYSDARSPTDRIVIPVLDPARSFALSPNELSFPLDNHCVEAHLYRHYIQHLSDWLDLCDPFQSFRVMVPQMAMGNKILRDAIFALSARHLAHLCRDKEPYRSLYSRKAKAYDEQSIENINNSIEHESGRNPACFAAAIILRVVEEMNAVERESDLAVQLTGIRGFIFKFATNNNNDITKGTLGAASYWVGLRQAIYTAVMHRRALDREFHLEIPIVINCSLPQDDYDWSNWAVAHCAHVLNFCYKPASHADKLQRWHELADQAACWRADLPPWYMPYVKQTEDKAFPEQWHFTSCQVIGVQHFLLADLFHRAFHPDLLARNEILPEDEVQPLVREICGIGLGNQGSAPAMFTACMAIFAFGHRFPARRDQEAMIDVLIQTENQHARPTTQIQEYLRNAWGGWYHQ</sequence>
<keyword evidence="2" id="KW-0862">Zinc</keyword>
<evidence type="ECO:0000256" key="6">
    <source>
        <dbReference type="ARBA" id="ARBA00023242"/>
    </source>
</evidence>
<dbReference type="EMBL" id="MU864437">
    <property type="protein sequence ID" value="KAK4185875.1"/>
    <property type="molecule type" value="Genomic_DNA"/>
</dbReference>
<reference evidence="8" key="2">
    <citation type="submission" date="2023-05" db="EMBL/GenBank/DDBJ databases">
        <authorList>
            <consortium name="Lawrence Berkeley National Laboratory"/>
            <person name="Steindorff A."/>
            <person name="Hensen N."/>
            <person name="Bonometti L."/>
            <person name="Westerberg I."/>
            <person name="Brannstrom I.O."/>
            <person name="Guillou S."/>
            <person name="Cros-Aarteil S."/>
            <person name="Calhoun S."/>
            <person name="Haridas S."/>
            <person name="Kuo A."/>
            <person name="Mondo S."/>
            <person name="Pangilinan J."/>
            <person name="Riley R."/>
            <person name="Labutti K."/>
            <person name="Andreopoulos B."/>
            <person name="Lipzen A."/>
            <person name="Chen C."/>
            <person name="Yanf M."/>
            <person name="Daum C."/>
            <person name="Ng V."/>
            <person name="Clum A."/>
            <person name="Ohm R."/>
            <person name="Martin F."/>
            <person name="Silar P."/>
            <person name="Natvig D."/>
            <person name="Lalanne C."/>
            <person name="Gautier V."/>
            <person name="Ament-Velasquez S.L."/>
            <person name="Kruys A."/>
            <person name="Hutchinson M.I."/>
            <person name="Powell A.J."/>
            <person name="Barry K."/>
            <person name="Miller A.N."/>
            <person name="Grigoriev I.V."/>
            <person name="Debuchy R."/>
            <person name="Gladieux P."/>
            <person name="Thoren M.H."/>
            <person name="Johannesson H."/>
        </authorList>
    </citation>
    <scope>NUCLEOTIDE SEQUENCE</scope>
    <source>
        <strain evidence="8">PSN309</strain>
    </source>
</reference>
<dbReference type="GO" id="GO:0045944">
    <property type="term" value="P:positive regulation of transcription by RNA polymerase II"/>
    <property type="evidence" value="ECO:0007669"/>
    <property type="project" value="TreeGrafter"/>
</dbReference>
<accession>A0AAN7AHF9</accession>
<gene>
    <name evidence="8" type="ORF">QBC35DRAFT_453792</name>
</gene>
<comment type="caution">
    <text evidence="8">The sequence shown here is derived from an EMBL/GenBank/DDBJ whole genome shotgun (WGS) entry which is preliminary data.</text>
</comment>
<comment type="subcellular location">
    <subcellularLocation>
        <location evidence="1">Nucleus</location>
    </subcellularLocation>
</comment>
<dbReference type="InterPro" id="IPR021858">
    <property type="entry name" value="Fun_TF"/>
</dbReference>
<organism evidence="8 9">
    <name type="scientific">Podospora australis</name>
    <dbReference type="NCBI Taxonomy" id="1536484"/>
    <lineage>
        <taxon>Eukaryota</taxon>
        <taxon>Fungi</taxon>
        <taxon>Dikarya</taxon>
        <taxon>Ascomycota</taxon>
        <taxon>Pezizomycotina</taxon>
        <taxon>Sordariomycetes</taxon>
        <taxon>Sordariomycetidae</taxon>
        <taxon>Sordariales</taxon>
        <taxon>Podosporaceae</taxon>
        <taxon>Podospora</taxon>
    </lineage>
</organism>
<evidence type="ECO:0000313" key="8">
    <source>
        <dbReference type="EMBL" id="KAK4185875.1"/>
    </source>
</evidence>
<keyword evidence="5" id="KW-0804">Transcription</keyword>
<dbReference type="GO" id="GO:0003700">
    <property type="term" value="F:DNA-binding transcription factor activity"/>
    <property type="evidence" value="ECO:0007669"/>
    <property type="project" value="TreeGrafter"/>
</dbReference>
<dbReference type="GO" id="GO:0005634">
    <property type="term" value="C:nucleus"/>
    <property type="evidence" value="ECO:0007669"/>
    <property type="project" value="UniProtKB-SubCell"/>
</dbReference>
<keyword evidence="6" id="KW-0539">Nucleus</keyword>
<dbReference type="Proteomes" id="UP001302126">
    <property type="component" value="Unassembled WGS sequence"/>
</dbReference>
<dbReference type="AlphaFoldDB" id="A0AAN7AHF9"/>
<evidence type="ECO:0000313" key="9">
    <source>
        <dbReference type="Proteomes" id="UP001302126"/>
    </source>
</evidence>
<dbReference type="Pfam" id="PF11951">
    <property type="entry name" value="Fungal_trans_2"/>
    <property type="match status" value="1"/>
</dbReference>
<reference evidence="8" key="1">
    <citation type="journal article" date="2023" name="Mol. Phylogenet. Evol.">
        <title>Genome-scale phylogeny and comparative genomics of the fungal order Sordariales.</title>
        <authorList>
            <person name="Hensen N."/>
            <person name="Bonometti L."/>
            <person name="Westerberg I."/>
            <person name="Brannstrom I.O."/>
            <person name="Guillou S."/>
            <person name="Cros-Aarteil S."/>
            <person name="Calhoun S."/>
            <person name="Haridas S."/>
            <person name="Kuo A."/>
            <person name="Mondo S."/>
            <person name="Pangilinan J."/>
            <person name="Riley R."/>
            <person name="LaButti K."/>
            <person name="Andreopoulos B."/>
            <person name="Lipzen A."/>
            <person name="Chen C."/>
            <person name="Yan M."/>
            <person name="Daum C."/>
            <person name="Ng V."/>
            <person name="Clum A."/>
            <person name="Steindorff A."/>
            <person name="Ohm R.A."/>
            <person name="Martin F."/>
            <person name="Silar P."/>
            <person name="Natvig D.O."/>
            <person name="Lalanne C."/>
            <person name="Gautier V."/>
            <person name="Ament-Velasquez S.L."/>
            <person name="Kruys A."/>
            <person name="Hutchinson M.I."/>
            <person name="Powell A.J."/>
            <person name="Barry K."/>
            <person name="Miller A.N."/>
            <person name="Grigoriev I.V."/>
            <person name="Debuchy R."/>
            <person name="Gladieux P."/>
            <person name="Hiltunen Thoren M."/>
            <person name="Johannesson H."/>
        </authorList>
    </citation>
    <scope>NUCLEOTIDE SEQUENCE</scope>
    <source>
        <strain evidence="8">PSN309</strain>
    </source>
</reference>
<proteinExistence type="predicted"/>
<evidence type="ECO:0000256" key="3">
    <source>
        <dbReference type="ARBA" id="ARBA00023015"/>
    </source>
</evidence>
<keyword evidence="4" id="KW-0238">DNA-binding</keyword>
<evidence type="ECO:0000256" key="4">
    <source>
        <dbReference type="ARBA" id="ARBA00023125"/>
    </source>
</evidence>
<evidence type="ECO:0000256" key="2">
    <source>
        <dbReference type="ARBA" id="ARBA00022833"/>
    </source>
</evidence>
<feature type="region of interest" description="Disordered" evidence="7">
    <location>
        <begin position="59"/>
        <end position="97"/>
    </location>
</feature>
<evidence type="ECO:0008006" key="10">
    <source>
        <dbReference type="Google" id="ProtNLM"/>
    </source>
</evidence>
<dbReference type="GO" id="GO:0000976">
    <property type="term" value="F:transcription cis-regulatory region binding"/>
    <property type="evidence" value="ECO:0007669"/>
    <property type="project" value="TreeGrafter"/>
</dbReference>
<evidence type="ECO:0000256" key="7">
    <source>
        <dbReference type="SAM" id="MobiDB-lite"/>
    </source>
</evidence>
<protein>
    <recommendedName>
        <fullName evidence="10">Arca-like protein</fullName>
    </recommendedName>
</protein>
<keyword evidence="9" id="KW-1185">Reference proteome</keyword>
<dbReference type="PANTHER" id="PTHR37534:SF2">
    <property type="entry name" value="N-ACETYLTRANSFERASE DOMAIN-CONTAINING PROTEIN"/>
    <property type="match status" value="1"/>
</dbReference>
<keyword evidence="3" id="KW-0805">Transcription regulation</keyword>
<feature type="compositionally biased region" description="Low complexity" evidence="7">
    <location>
        <begin position="75"/>
        <end position="95"/>
    </location>
</feature>